<dbReference type="SUPFAM" id="SSF52317">
    <property type="entry name" value="Class I glutamine amidotransferase-like"/>
    <property type="match status" value="2"/>
</dbReference>
<dbReference type="GO" id="GO:0004359">
    <property type="term" value="F:glutaminase activity"/>
    <property type="evidence" value="ECO:0007669"/>
    <property type="project" value="UniProtKB-EC"/>
</dbReference>
<evidence type="ECO:0000256" key="4">
    <source>
        <dbReference type="ARBA" id="ARBA00022962"/>
    </source>
</evidence>
<reference evidence="7" key="1">
    <citation type="submission" date="2015-10" db="EMBL/GenBank/DDBJ databases">
        <authorList>
            <person name="Regsiter A."/>
            <person name="william w."/>
        </authorList>
    </citation>
    <scope>NUCLEOTIDE SEQUENCE</scope>
    <source>
        <strain evidence="7">Montdore</strain>
    </source>
</reference>
<evidence type="ECO:0000256" key="2">
    <source>
        <dbReference type="ARBA" id="ARBA00012918"/>
    </source>
</evidence>
<gene>
    <name evidence="7" type="ORF">GSTUAT00003946001</name>
</gene>
<dbReference type="GO" id="GO:0042823">
    <property type="term" value="P:pyridoxal phosphate biosynthetic process"/>
    <property type="evidence" value="ECO:0007669"/>
    <property type="project" value="InterPro"/>
</dbReference>
<dbReference type="GO" id="GO:1903600">
    <property type="term" value="C:glutaminase complex"/>
    <property type="evidence" value="ECO:0007669"/>
    <property type="project" value="TreeGrafter"/>
</dbReference>
<keyword evidence="4" id="KW-0315">Glutamine amidotransferase</keyword>
<comment type="catalytic activity">
    <reaction evidence="6">
        <text>L-glutamine + H2O = L-glutamate + NH4(+)</text>
        <dbReference type="Rhea" id="RHEA:15889"/>
        <dbReference type="ChEBI" id="CHEBI:15377"/>
        <dbReference type="ChEBI" id="CHEBI:28938"/>
        <dbReference type="ChEBI" id="CHEBI:29985"/>
        <dbReference type="ChEBI" id="CHEBI:58359"/>
        <dbReference type="EC" id="3.5.1.2"/>
    </reaction>
</comment>
<keyword evidence="3" id="KW-0378">Hydrolase</keyword>
<evidence type="ECO:0000313" key="8">
    <source>
        <dbReference type="Proteomes" id="UP001412239"/>
    </source>
</evidence>
<dbReference type="PROSITE" id="PS51130">
    <property type="entry name" value="PDXT_SNO_2"/>
    <property type="match status" value="1"/>
</dbReference>
<evidence type="ECO:0000256" key="1">
    <source>
        <dbReference type="ARBA" id="ARBA00008345"/>
    </source>
</evidence>
<accession>A0A292PWP3</accession>
<dbReference type="GO" id="GO:0016829">
    <property type="term" value="F:lyase activity"/>
    <property type="evidence" value="ECO:0007669"/>
    <property type="project" value="UniProtKB-KW"/>
</dbReference>
<dbReference type="PANTHER" id="PTHR31559:SF0">
    <property type="entry name" value="PYRIDOXAL 5'-PHOSPHATE SYNTHASE SUBUNIT SNO1-RELATED"/>
    <property type="match status" value="1"/>
</dbReference>
<dbReference type="Proteomes" id="UP001412239">
    <property type="component" value="Unassembled WGS sequence"/>
</dbReference>
<protein>
    <recommendedName>
        <fullName evidence="2">glutaminase</fullName>
        <ecNumber evidence="2">3.5.1.2</ecNumber>
    </recommendedName>
</protein>
<dbReference type="PROSITE" id="PS01236">
    <property type="entry name" value="PDXT_SNO_1"/>
    <property type="match status" value="1"/>
</dbReference>
<evidence type="ECO:0000256" key="5">
    <source>
        <dbReference type="ARBA" id="ARBA00023239"/>
    </source>
</evidence>
<keyword evidence="5" id="KW-0456">Lyase</keyword>
<evidence type="ECO:0000256" key="6">
    <source>
        <dbReference type="ARBA" id="ARBA00049534"/>
    </source>
</evidence>
<dbReference type="PROSITE" id="PS51273">
    <property type="entry name" value="GATASE_TYPE_1"/>
    <property type="match status" value="1"/>
</dbReference>
<proteinExistence type="inferred from homology"/>
<evidence type="ECO:0000313" key="7">
    <source>
        <dbReference type="EMBL" id="CUS12032.1"/>
    </source>
</evidence>
<dbReference type="EC" id="3.5.1.2" evidence="2"/>
<dbReference type="EMBL" id="LN891007">
    <property type="protein sequence ID" value="CUS12032.1"/>
    <property type="molecule type" value="Genomic_DNA"/>
</dbReference>
<name>A0A292PWP3_9PEZI</name>
<evidence type="ECO:0000256" key="3">
    <source>
        <dbReference type="ARBA" id="ARBA00022801"/>
    </source>
</evidence>
<dbReference type="GO" id="GO:0005829">
    <property type="term" value="C:cytosol"/>
    <property type="evidence" value="ECO:0007669"/>
    <property type="project" value="TreeGrafter"/>
</dbReference>
<dbReference type="InterPro" id="IPR002161">
    <property type="entry name" value="PdxT/SNO"/>
</dbReference>
<keyword evidence="8" id="KW-1185">Reference proteome</keyword>
<dbReference type="HAMAP" id="MF_01615">
    <property type="entry name" value="PdxT"/>
    <property type="match status" value="1"/>
</dbReference>
<dbReference type="NCBIfam" id="TIGR03800">
    <property type="entry name" value="PLP_synth_Pdx2"/>
    <property type="match status" value="1"/>
</dbReference>
<dbReference type="GO" id="GO:0008614">
    <property type="term" value="P:pyridoxine metabolic process"/>
    <property type="evidence" value="ECO:0007669"/>
    <property type="project" value="TreeGrafter"/>
</dbReference>
<dbReference type="InterPro" id="IPR021196">
    <property type="entry name" value="PdxT/SNO_CS"/>
</dbReference>
<dbReference type="Gene3D" id="3.40.50.880">
    <property type="match status" value="1"/>
</dbReference>
<dbReference type="Pfam" id="PF01174">
    <property type="entry name" value="SNO"/>
    <property type="match status" value="2"/>
</dbReference>
<organism evidence="7 8">
    <name type="scientific">Tuber aestivum</name>
    <name type="common">summer truffle</name>
    <dbReference type="NCBI Taxonomy" id="59557"/>
    <lineage>
        <taxon>Eukaryota</taxon>
        <taxon>Fungi</taxon>
        <taxon>Dikarya</taxon>
        <taxon>Ascomycota</taxon>
        <taxon>Pezizomycotina</taxon>
        <taxon>Pezizomycetes</taxon>
        <taxon>Pezizales</taxon>
        <taxon>Tuberaceae</taxon>
        <taxon>Tuber</taxon>
    </lineage>
</organism>
<comment type="similarity">
    <text evidence="1">Belongs to the glutaminase PdxT/SNO family.</text>
</comment>
<dbReference type="PANTHER" id="PTHR31559">
    <property type="entry name" value="PYRIDOXAL 5'-PHOSPHATE SYNTHASE SUBUNIT SNO"/>
    <property type="match status" value="1"/>
</dbReference>
<dbReference type="AlphaFoldDB" id="A0A292PWP3"/>
<sequence length="295" mass="32315">MTRNGNIAVGVLALQGAFSEHLQLLKDAAEQLETPGKLEFILVKTPADLEKCSALIIPGGESTTIALIAERSNILEPLREFVKVHRRPTWGTCAGMILLSEAANRTKKGGQALIGGLSVRVNRNHFGRQVESFDTLLNLNFLGKDEAPFRGVFIRAPIVESILPKGEEPEDVEIRAPSKKPKGAIEESFSDEENVEILCQLQRRLLPTEGLNTADGPLHELNSGGEVGKVHAAPEGEKENCSNASSIVAVRQGNVVGTSFHPELTGDLRMHKWWLGEVLKDLTRREELLRAQLNK</sequence>
<dbReference type="InterPro" id="IPR029062">
    <property type="entry name" value="Class_I_gatase-like"/>
</dbReference>
<dbReference type="CDD" id="cd01749">
    <property type="entry name" value="GATase1_PB"/>
    <property type="match status" value="1"/>
</dbReference>